<dbReference type="Proteomes" id="UP000823773">
    <property type="component" value="Unassembled WGS sequence"/>
</dbReference>
<keyword evidence="2" id="KW-1185">Reference proteome</keyword>
<evidence type="ECO:0000313" key="1">
    <source>
        <dbReference type="EMBL" id="MBP1875581.1"/>
    </source>
</evidence>
<protein>
    <submittedName>
        <fullName evidence="1">Membrane protein</fullName>
    </submittedName>
</protein>
<dbReference type="EMBL" id="JAGGJR010000011">
    <property type="protein sequence ID" value="MBP1875581.1"/>
    <property type="molecule type" value="Genomic_DNA"/>
</dbReference>
<name>A0ACC5T374_ENSAD</name>
<evidence type="ECO:0000313" key="2">
    <source>
        <dbReference type="Proteomes" id="UP000823773"/>
    </source>
</evidence>
<sequence>MATTETWRSRSRIVLAVFYAAAGILHIALPTPFLSITPAWVPDAPNVILLTGVCEIAGAIGLLVPAVRRCAGIMLALYAICVFPANIKHALDDLGGMVVSTWQWLYHVPRLALQPFIVWLVLFAGGLLSWPFRRSDPEP</sequence>
<reference evidence="1" key="1">
    <citation type="submission" date="2021-03" db="EMBL/GenBank/DDBJ databases">
        <title>Genomic Encyclopedia of Type Strains, Phase IV (KMG-IV): sequencing the most valuable type-strain genomes for metagenomic binning, comparative biology and taxonomic classification.</title>
        <authorList>
            <person name="Goeker M."/>
        </authorList>
    </citation>
    <scope>NUCLEOTIDE SEQUENCE</scope>
    <source>
        <strain evidence="1">DSM 18131</strain>
    </source>
</reference>
<comment type="caution">
    <text evidence="1">The sequence shown here is derived from an EMBL/GenBank/DDBJ whole genome shotgun (WGS) entry which is preliminary data.</text>
</comment>
<proteinExistence type="predicted"/>
<organism evidence="1 2">
    <name type="scientific">Ensifer adhaerens</name>
    <name type="common">Sinorhizobium morelense</name>
    <dbReference type="NCBI Taxonomy" id="106592"/>
    <lineage>
        <taxon>Bacteria</taxon>
        <taxon>Pseudomonadati</taxon>
        <taxon>Pseudomonadota</taxon>
        <taxon>Alphaproteobacteria</taxon>
        <taxon>Hyphomicrobiales</taxon>
        <taxon>Rhizobiaceae</taxon>
        <taxon>Sinorhizobium/Ensifer group</taxon>
        <taxon>Ensifer</taxon>
    </lineage>
</organism>
<gene>
    <name evidence="1" type="ORF">J2Z19_005317</name>
</gene>
<accession>A0ACC5T374</accession>